<name>A0ABX3IIX2_9BACT</name>
<comment type="caution">
    <text evidence="1">The sequence shown here is derived from an EMBL/GenBank/DDBJ whole genome shotgun (WGS) entry which is preliminary data.</text>
</comment>
<protein>
    <submittedName>
        <fullName evidence="1">Uncharacterized protein</fullName>
    </submittedName>
</protein>
<keyword evidence="2" id="KW-1185">Reference proteome</keyword>
<evidence type="ECO:0000313" key="2">
    <source>
        <dbReference type="Proteomes" id="UP000242616"/>
    </source>
</evidence>
<organism evidence="1 2">
    <name type="scientific">Thermosipho affectus</name>
    <dbReference type="NCBI Taxonomy" id="660294"/>
    <lineage>
        <taxon>Bacteria</taxon>
        <taxon>Thermotogati</taxon>
        <taxon>Thermotogota</taxon>
        <taxon>Thermotogae</taxon>
        <taxon>Thermotogales</taxon>
        <taxon>Fervidobacteriaceae</taxon>
        <taxon>Thermosipho</taxon>
    </lineage>
</organism>
<reference evidence="1 2" key="1">
    <citation type="submission" date="2015-06" db="EMBL/GenBank/DDBJ databases">
        <title>Genome sequencing of Thermotogales isolates from hydrothermal vents.</title>
        <authorList>
            <person name="Haverkamp T.H."/>
            <person name="Kublanov I.V."/>
            <person name="Nesbo C.L."/>
        </authorList>
    </citation>
    <scope>NUCLEOTIDE SEQUENCE [LARGE SCALE GENOMIC DNA]</scope>
    <source>
        <strain evidence="2">ik275mar</strain>
    </source>
</reference>
<dbReference type="EMBL" id="LBFC01000006">
    <property type="protein sequence ID" value="ONN27771.1"/>
    <property type="molecule type" value="Genomic_DNA"/>
</dbReference>
<proteinExistence type="predicted"/>
<dbReference type="RefSeq" id="WP_075665405.1">
    <property type="nucleotide sequence ID" value="NZ_LBFC01000006.1"/>
</dbReference>
<sequence>MRILLSKSFLVEEFDPDIWITTDFESYNVPYTIFYNGEHVFIHGQYRLVDVVLRNTKRKIRLENYVVSIINGTQIGIAENYLEDVDFFFLFDKTVYTSKFLLRKAQIMVASDISKRMCFAILLFKDRPNYIRVFPENGIVDDSMSYVLYEKLERSEIS</sequence>
<evidence type="ECO:0000313" key="1">
    <source>
        <dbReference type="EMBL" id="ONN27771.1"/>
    </source>
</evidence>
<dbReference type="Proteomes" id="UP000242616">
    <property type="component" value="Unassembled WGS sequence"/>
</dbReference>
<gene>
    <name evidence="1" type="ORF">XJ44_02025</name>
</gene>
<accession>A0ABX3IIX2</accession>